<evidence type="ECO:0000256" key="12">
    <source>
        <dbReference type="ARBA" id="ARBA00023204"/>
    </source>
</evidence>
<dbReference type="SUPFAM" id="SSF103084">
    <property type="entry name" value="Holliday junction resolvase RusA"/>
    <property type="match status" value="1"/>
</dbReference>
<evidence type="ECO:0000256" key="14">
    <source>
        <dbReference type="ARBA" id="ARBA00029488"/>
    </source>
</evidence>
<evidence type="ECO:0000256" key="8">
    <source>
        <dbReference type="ARBA" id="ARBA00022763"/>
    </source>
</evidence>
<evidence type="ECO:0000256" key="1">
    <source>
        <dbReference type="ARBA" id="ARBA00001946"/>
    </source>
</evidence>
<comment type="catalytic activity">
    <reaction evidence="13">
        <text>Endonucleolytic cleavage at a junction such as a reciprocal single-stranded crossover between two homologous DNA duplexes (Holliday junction).</text>
        <dbReference type="EC" id="3.1.21.10"/>
    </reaction>
</comment>
<sequence>MKTLDVLLPWPPSINHYWGARGRGRYLSPQARRWHKEAWAVLKAQGVRYSGEVAVYVFAHPPDRRKRDLDNITKALLDALVGAGVLKDDHQVAVLYVERRPFERPGKVRLVVGEVKRS</sequence>
<proteinExistence type="inferred from homology"/>
<keyword evidence="12" id="KW-0234">DNA repair</keyword>
<evidence type="ECO:0000256" key="15">
    <source>
        <dbReference type="ARBA" id="ARBA00030920"/>
    </source>
</evidence>
<dbReference type="InterPro" id="IPR016281">
    <property type="entry name" value="Endonuclease_RusA"/>
</dbReference>
<evidence type="ECO:0000256" key="7">
    <source>
        <dbReference type="ARBA" id="ARBA00022759"/>
    </source>
</evidence>
<dbReference type="Gene3D" id="3.30.1330.70">
    <property type="entry name" value="Holliday junction resolvase RusA"/>
    <property type="match status" value="1"/>
</dbReference>
<evidence type="ECO:0000256" key="2">
    <source>
        <dbReference type="ARBA" id="ARBA00008865"/>
    </source>
</evidence>
<accession>A0ABN4IJX9</accession>
<name>A0ABN4IJX9_THEA5</name>
<dbReference type="EMBL" id="CP010822">
    <property type="protein sequence ID" value="ALJ90046.1"/>
    <property type="molecule type" value="Genomic_DNA"/>
</dbReference>
<dbReference type="PIRSF" id="PIRSF001007">
    <property type="entry name" value="RusA"/>
    <property type="match status" value="1"/>
</dbReference>
<keyword evidence="18" id="KW-1185">Reference proteome</keyword>
<comment type="similarity">
    <text evidence="2">Belongs to the RusA family.</text>
</comment>
<evidence type="ECO:0000313" key="18">
    <source>
        <dbReference type="Proteomes" id="UP000058660"/>
    </source>
</evidence>
<evidence type="ECO:0000256" key="3">
    <source>
        <dbReference type="ARBA" id="ARBA00011738"/>
    </source>
</evidence>
<keyword evidence="11" id="KW-0233">DNA recombination</keyword>
<evidence type="ECO:0000256" key="11">
    <source>
        <dbReference type="ARBA" id="ARBA00023172"/>
    </source>
</evidence>
<dbReference type="GO" id="GO:0016787">
    <property type="term" value="F:hydrolase activity"/>
    <property type="evidence" value="ECO:0007669"/>
    <property type="project" value="UniProtKB-KW"/>
</dbReference>
<keyword evidence="10" id="KW-0460">Magnesium</keyword>
<keyword evidence="5" id="KW-0540">Nuclease</keyword>
<dbReference type="Pfam" id="PF05866">
    <property type="entry name" value="RusA"/>
    <property type="match status" value="1"/>
</dbReference>
<keyword evidence="7" id="KW-0255">Endonuclease</keyword>
<evidence type="ECO:0000256" key="13">
    <source>
        <dbReference type="ARBA" id="ARBA00029354"/>
    </source>
</evidence>
<evidence type="ECO:0000256" key="6">
    <source>
        <dbReference type="ARBA" id="ARBA00022723"/>
    </source>
</evidence>
<evidence type="ECO:0000256" key="5">
    <source>
        <dbReference type="ARBA" id="ARBA00022722"/>
    </source>
</evidence>
<dbReference type="EC" id="3.1.21.10" evidence="14"/>
<evidence type="ECO:0000256" key="4">
    <source>
        <dbReference type="ARBA" id="ARBA00014885"/>
    </source>
</evidence>
<evidence type="ECO:0000256" key="9">
    <source>
        <dbReference type="ARBA" id="ARBA00022801"/>
    </source>
</evidence>
<keyword evidence="6" id="KW-0479">Metal-binding</keyword>
<evidence type="ECO:0000313" key="17">
    <source>
        <dbReference type="EMBL" id="ALJ90046.1"/>
    </source>
</evidence>
<comment type="cofactor">
    <cofactor evidence="1">
        <name>Mg(2+)</name>
        <dbReference type="ChEBI" id="CHEBI:18420"/>
    </cofactor>
</comment>
<reference evidence="18" key="1">
    <citation type="journal article" date="2015" name="PLoS ONE">
        <title>Complete Genome Sequence of Thermus aquaticus Y51MC23.</title>
        <authorList>
            <person name="Brumm P.J."/>
            <person name="Monsma S."/>
            <person name="Keough B."/>
            <person name="Jasinovica S."/>
            <person name="Ferguson E."/>
            <person name="Schoenfeld T."/>
            <person name="Lodes M."/>
            <person name="Mead D.A."/>
        </authorList>
    </citation>
    <scope>NUCLEOTIDE SEQUENCE [LARGE SCALE GENOMIC DNA]</scope>
    <source>
        <strain evidence="18">BAA-2747 / Y51MC23</strain>
    </source>
</reference>
<evidence type="ECO:0000256" key="16">
    <source>
        <dbReference type="ARBA" id="ARBA00031953"/>
    </source>
</evidence>
<gene>
    <name evidence="17" type="ORF">TO73_0182</name>
</gene>
<keyword evidence="9 17" id="KW-0378">Hydrolase</keyword>
<protein>
    <recommendedName>
        <fullName evidence="4">Crossover junction endodeoxyribonuclease RusA</fullName>
        <ecNumber evidence="14">3.1.21.10</ecNumber>
    </recommendedName>
    <alternativeName>
        <fullName evidence="15">Holliday junction nuclease RusA</fullName>
    </alternativeName>
    <alternativeName>
        <fullName evidence="16">Holliday junction resolvase</fullName>
    </alternativeName>
</protein>
<organism evidence="17 18">
    <name type="scientific">Thermus aquaticus (strain ATCC BAA-2747 / Y51MC23)</name>
    <dbReference type="NCBI Taxonomy" id="498848"/>
    <lineage>
        <taxon>Bacteria</taxon>
        <taxon>Thermotogati</taxon>
        <taxon>Deinococcota</taxon>
        <taxon>Deinococci</taxon>
        <taxon>Thermales</taxon>
        <taxon>Thermaceae</taxon>
        <taxon>Thermus</taxon>
    </lineage>
</organism>
<dbReference type="InterPro" id="IPR036614">
    <property type="entry name" value="RusA-like_sf"/>
</dbReference>
<dbReference type="Proteomes" id="UP000058660">
    <property type="component" value="Chromosome"/>
</dbReference>
<comment type="subunit">
    <text evidence="3">Homodimer.</text>
</comment>
<dbReference type="InterPro" id="IPR008822">
    <property type="entry name" value="Endonuclease_RusA-like"/>
</dbReference>
<evidence type="ECO:0000256" key="10">
    <source>
        <dbReference type="ARBA" id="ARBA00022842"/>
    </source>
</evidence>
<keyword evidence="8" id="KW-0227">DNA damage</keyword>
<dbReference type="RefSeq" id="WP_003047177.1">
    <property type="nucleotide sequence ID" value="NZ_CP010822.1"/>
</dbReference>